<feature type="region of interest" description="Disordered" evidence="2">
    <location>
        <begin position="248"/>
        <end position="282"/>
    </location>
</feature>
<feature type="region of interest" description="Disordered" evidence="2">
    <location>
        <begin position="539"/>
        <end position="572"/>
    </location>
</feature>
<evidence type="ECO:0000313" key="5">
    <source>
        <dbReference type="Proteomes" id="UP001629113"/>
    </source>
</evidence>
<organism evidence="4 5">
    <name type="scientific">Phlyctema vagabunda</name>
    <dbReference type="NCBI Taxonomy" id="108571"/>
    <lineage>
        <taxon>Eukaryota</taxon>
        <taxon>Fungi</taxon>
        <taxon>Dikarya</taxon>
        <taxon>Ascomycota</taxon>
        <taxon>Pezizomycotina</taxon>
        <taxon>Leotiomycetes</taxon>
        <taxon>Helotiales</taxon>
        <taxon>Dermateaceae</taxon>
        <taxon>Phlyctema</taxon>
    </lineage>
</organism>
<feature type="compositionally biased region" description="Pro residues" evidence="2">
    <location>
        <begin position="248"/>
        <end position="274"/>
    </location>
</feature>
<evidence type="ECO:0000256" key="1">
    <source>
        <dbReference type="ARBA" id="ARBA00022884"/>
    </source>
</evidence>
<dbReference type="PANTHER" id="PTHR37984">
    <property type="entry name" value="PROTEIN CBG26694"/>
    <property type="match status" value="1"/>
</dbReference>
<accession>A0ABR4PC22</accession>
<evidence type="ECO:0000256" key="2">
    <source>
        <dbReference type="SAM" id="MobiDB-lite"/>
    </source>
</evidence>
<dbReference type="EMBL" id="JBFCZG010000006">
    <property type="protein sequence ID" value="KAL3420591.1"/>
    <property type="molecule type" value="Genomic_DNA"/>
</dbReference>
<proteinExistence type="predicted"/>
<dbReference type="PROSITE" id="PS50994">
    <property type="entry name" value="INTEGRASE"/>
    <property type="match status" value="1"/>
</dbReference>
<dbReference type="Pfam" id="PF07727">
    <property type="entry name" value="RVT_2"/>
    <property type="match status" value="1"/>
</dbReference>
<dbReference type="Gene3D" id="3.30.420.10">
    <property type="entry name" value="Ribonuclease H-like superfamily/Ribonuclease H"/>
    <property type="match status" value="1"/>
</dbReference>
<evidence type="ECO:0000259" key="3">
    <source>
        <dbReference type="PROSITE" id="PS50994"/>
    </source>
</evidence>
<name>A0ABR4PC22_9HELO</name>
<dbReference type="InterPro" id="IPR012337">
    <property type="entry name" value="RNaseH-like_sf"/>
</dbReference>
<feature type="domain" description="Integrase catalytic" evidence="3">
    <location>
        <begin position="885"/>
        <end position="1054"/>
    </location>
</feature>
<dbReference type="InterPro" id="IPR013103">
    <property type="entry name" value="RVT_2"/>
</dbReference>
<keyword evidence="1" id="KW-0694">RNA-binding</keyword>
<dbReference type="PANTHER" id="PTHR37984:SF5">
    <property type="entry name" value="PROTEIN NYNRIN-LIKE"/>
    <property type="match status" value="1"/>
</dbReference>
<reference evidence="4 5" key="1">
    <citation type="submission" date="2024-06" db="EMBL/GenBank/DDBJ databases">
        <title>Complete genome of Phlyctema vagabunda strain 19-DSS-EL-015.</title>
        <authorList>
            <person name="Fiorenzani C."/>
        </authorList>
    </citation>
    <scope>NUCLEOTIDE SEQUENCE [LARGE SCALE GENOMIC DNA]</scope>
    <source>
        <strain evidence="4 5">19-DSS-EL-015</strain>
    </source>
</reference>
<evidence type="ECO:0000313" key="4">
    <source>
        <dbReference type="EMBL" id="KAL3420591.1"/>
    </source>
</evidence>
<dbReference type="InterPro" id="IPR050951">
    <property type="entry name" value="Retrovirus_Pol_polyprotein"/>
</dbReference>
<dbReference type="InterPro" id="IPR036397">
    <property type="entry name" value="RNaseH_sf"/>
</dbReference>
<dbReference type="Proteomes" id="UP001629113">
    <property type="component" value="Unassembled WGS sequence"/>
</dbReference>
<dbReference type="CDD" id="cd09272">
    <property type="entry name" value="RNase_HI_RT_Ty1"/>
    <property type="match status" value="1"/>
</dbReference>
<keyword evidence="5" id="KW-1185">Reference proteome</keyword>
<sequence>MWFIKRHLGSLIYYYLCLRNSFLSVYSPISGGLDHTRNHRTLRRRQGSLLLHSYRLPPHHLYKNTIQKHDLFDLFAEPVEYQSDTIASNQQDPRQEIQWNDAAVERDPRGAPDNAVGKYIQRRIASYKNKDDIYKDQWISFKEDFIDWDASVFARNTDSSKQLRDFLITRGVYIIKDGSRIAPRLEEILNQREYRQWPEGETKSAELQRIEKRKLDDARELELELSQPSIPSPGGVGRARGLYSIPRDIPPPPPLQVEPTPIPEPVPGQPPLDQPPRQHMSFGPRQAQRTQEEAVYIQNHMATASLPSQYATENKYPVIPNPYAKLDTYTTGSLYAKELAVLEKGYRDELRYTGDGDAFDHKFDIFIERCMRAGIPRTGLSEAVPVILKGEALDYYYYNHSKIKELDIRYICDRIKSNFEGKEYKDRMLQEWNKITLPSIIRANPDKSQKECLEIMIKRLRQIQYSLHSFLRNDEYTRTKLISACAIVPSCAETCKRPSQSLSGLISDLRAATSVVDYIESEQSADIHFTDRKYYGQNRYGAKDSSGAKDSRTTPRSYGNSKPGPSKQLRSGKKYFVCGKPGYWSTNHTKEERENSMGQYLLEYEGSVHNSSESDADADDNIDERSDGAGEVFISTNIGIVNGKEVQTELANQAAIHALIQDIPKQDEQDSTKSVSEVLVNTATTRYGKDRFYGVLVDTGASFVSSTGYNQYLAFNHYFNKAIDTKDQCVLKFGIGTIQSKGTITVDCPIGTVKFHVVEADTPFILSLEDIDRTKYYFNNLTNEMVGEKKFPVIRQFGHAFLLWGLPLSTYCASVFVNIEATTNINEGNPSLSGQLTETELRQIHRRFGHPSVQRLADILNRSEHEFDRQTIEDINRYCTHCQKHGRSPGRFRFNIKDDIYFNYSIVVDITYLGSPAFPVLYIIDEATRFQAARILKDISTKTVWEALQNAWIDTYLGPPDMLVHDAGTQFTAQEFKDRTGTMGITTKCVPVEAYHSIGIVERYHGPLRRAYDIIVAELSPIRKEDALQMAIKAVNDTAGPDGLTPTLLVFGSYPRLSNRDPPHPSVLARGRAIEKAMKEVSQLHAKRQVAEARNQRNGPVTEETLSIPIGSLVWVNREESGWQGPYKLLAIDSYTATVQLPGGIKQFRVTSIKKHYEKDESEAATPPAEPVLAPVPVQEPGALPNQEPVRYRPVTPPPYNHSPYGPGAPIRPVAPIGPVQPVANDMADPLVRRKRGRPRKNPVAQPQILVTAKEQENLELATKLRAEGVIRSAKGPFIESRQKEIDGLLQRGVFSIVSLANIPPKVRLFKSRFVDEVKGKDTVPYEKSRLVVQAHNDIGKAQVLTQSPTIQRASQRLILCLGAILGPEFKLHLRDISQAYIQSTTELNRSFFVKPPREIDIGPGNVLKVLKPLYGVPEAGTHWFNTYHAHHTKELGLQASTYDPCLLYGPQSIVALQTDDTLFVCTDEYVQKEDEALKKAQYMAKPVEQLSAEHSLTFNGGHIQSNKDGSIILSQKRQCERIQTVQLTKDPDETKTQYIRERARGAYIASMSQPEVAFGLSFAAQVTDIKDTDVTFLNKQLSWQKSNQDRGLRYLKLKFPANLVLNVFVDASFAGNKDLSSQIGYLTTLGNESKNEDVIHFYGNIITWSSTKCKRVTRSVLASELYAMVAGFDTSHVIQATVSKILDQLNINPDIPLNICTDSFSLYDCLIKLSTTIEKRLMIDIMGLRQSYERREIREIRWIDGKSNPADALTKDLPCTALKQLIDTNQLDIKTKGWVERDIGR</sequence>
<dbReference type="InterPro" id="IPR001584">
    <property type="entry name" value="Integrase_cat-core"/>
</dbReference>
<comment type="caution">
    <text evidence="4">The sequence shown here is derived from an EMBL/GenBank/DDBJ whole genome shotgun (WGS) entry which is preliminary data.</text>
</comment>
<gene>
    <name evidence="4" type="ORF">PVAG01_07036</name>
</gene>
<protein>
    <recommendedName>
        <fullName evidence="3">Integrase catalytic domain-containing protein</fullName>
    </recommendedName>
</protein>
<dbReference type="SUPFAM" id="SSF53098">
    <property type="entry name" value="Ribonuclease H-like"/>
    <property type="match status" value="1"/>
</dbReference>